<comment type="subcellular location">
    <subcellularLocation>
        <location evidence="1 12">Endoplasmic reticulum membrane</location>
        <topology evidence="1 12">Multi-pass membrane protein</topology>
    </subcellularLocation>
</comment>
<comment type="catalytic activity">
    <reaction evidence="11">
        <text>an alpha-D-Man-(1-&gt;2)-alpha-D-Man-(1-&gt;2)-alpha-D-Man-(1-&gt;3)-[alpha-D-Man-(1-&gt;2)-alpha-D-Man-(1-&gt;3)-alpha-D-Man-(1-&gt;6)]-beta-D-Man-(1-&gt;4)-beta-D-GlcNAc-(1-&gt;4)-alpha-D-GlcNAc-diphospho-di-trans,poly-cis-dolichol + a di-trans,poly-cis-dolichyl beta-D-mannosyl phosphate = an alpha-D-Man-(1-&gt;2)-alpha-D-Man-(1-&gt;2)-alpha-D-Man-(1-&gt;3)-[alpha-D-Man-(1-&gt;2)-alpha-D-Man-(1-&gt;3)-[alpha-D-Man-(1-&gt;6)]-alpha-D-Man-(1-&gt;6)]-beta-D-Man-(1-&gt;4)-beta-D-GlcNAc-(1-&gt;4)-alpha-D-GlcNAc-diphospho-di-trans,poly-cis-dolichol + a di-trans,poly-cis-dolichyl phosphate + H(+)</text>
        <dbReference type="Rhea" id="RHEA:29535"/>
        <dbReference type="Rhea" id="RHEA-COMP:19498"/>
        <dbReference type="Rhea" id="RHEA-COMP:19501"/>
        <dbReference type="Rhea" id="RHEA-COMP:19518"/>
        <dbReference type="Rhea" id="RHEA-COMP:19519"/>
        <dbReference type="ChEBI" id="CHEBI:15378"/>
        <dbReference type="ChEBI" id="CHEBI:57683"/>
        <dbReference type="ChEBI" id="CHEBI:58211"/>
        <dbReference type="ChEBI" id="CHEBI:132517"/>
        <dbReference type="ChEBI" id="CHEBI:132519"/>
        <dbReference type="EC" id="2.4.1.260"/>
    </reaction>
    <physiologicalReaction direction="left-to-right" evidence="11">
        <dbReference type="Rhea" id="RHEA:29536"/>
    </physiologicalReaction>
</comment>
<name>A0A8D8RG20_9HEMI</name>
<evidence type="ECO:0000256" key="3">
    <source>
        <dbReference type="ARBA" id="ARBA00007063"/>
    </source>
</evidence>
<feature type="transmembrane region" description="Helical" evidence="12">
    <location>
        <begin position="333"/>
        <end position="352"/>
    </location>
</feature>
<evidence type="ECO:0000256" key="10">
    <source>
        <dbReference type="ARBA" id="ARBA00044721"/>
    </source>
</evidence>
<proteinExistence type="inferred from homology"/>
<dbReference type="GO" id="GO:0006487">
    <property type="term" value="P:protein N-linked glycosylation"/>
    <property type="evidence" value="ECO:0007669"/>
    <property type="project" value="TreeGrafter"/>
</dbReference>
<dbReference type="Pfam" id="PF03901">
    <property type="entry name" value="Glyco_transf_22"/>
    <property type="match status" value="1"/>
</dbReference>
<feature type="transmembrane region" description="Helical" evidence="12">
    <location>
        <begin position="197"/>
        <end position="220"/>
    </location>
</feature>
<evidence type="ECO:0000256" key="13">
    <source>
        <dbReference type="SAM" id="MobiDB-lite"/>
    </source>
</evidence>
<feature type="compositionally biased region" description="Basic and acidic residues" evidence="13">
    <location>
        <begin position="714"/>
        <end position="734"/>
    </location>
</feature>
<dbReference type="PANTHER" id="PTHR22760">
    <property type="entry name" value="GLYCOSYLTRANSFERASE"/>
    <property type="match status" value="1"/>
</dbReference>
<feature type="transmembrane region" description="Helical" evidence="12">
    <location>
        <begin position="279"/>
        <end position="295"/>
    </location>
</feature>
<sequence>MDSVALTVATVHLAICPFTKVEESFNLQAMHDIFYHNTNISAYDHLEFPGVVPRTFLGSIFVCLLSSPFYFLLEHFQVSKFSVQLLVRCVLGTAVIFSWSKYKSTVEYLFGEGVARWLLILTVSQFHFMFYLSRTLPNIMALPFVLFALHAWLRKQHSALIWMSGICVVIFRAELVLFLGLLILFELFYLRLSITGLLVRGIPIGLCCLALTVGVDSFFWQRLLWPEGDVLYFNTILNGSVDYGTHPFFWYFYSALPRAMGASIFLLPSSLVWDKRIRRLVCPALLFILLYSCLPHKELRFIIYTFPVLNTAAAYTCNLLWTRRAKSFLHKCVALSVLLHVLINFTITYFLLSISSNNYPGGMAISTLHKIEPPDWPVNVHIDNFAAQTGVSRFTQLNPTWTYNKTEYLKPGSPELMSFTHLIVEAKSKYSPNLKPYVKTHNIISIIETFSHLQFNYLNFVTNVVNIKTKPILYILKRKDLIREQGRRPETPPRSERDTARSESPTSRDSSERVVVKEETSDGRNISDDEDQEDDFFKEDKPEDIVVKETKIAKDDKKEKLGNKDKKEGKSDKVAPKEDQISQENKKDKIAEQEKLLEESVRESIKERLRAGIKESLQQANEKRRSKAEREDIQEKVILPINMDETSKGEFVGAKYEGEMCTNCNEKKSEDIEVVKRGGEAGNGKMSYQGEPKVNSIREDIKKKIIRFKLKEKMESRNNKVEDNNNNAVERESSDEYINIEDE</sequence>
<feature type="transmembrane region" description="Helical" evidence="12">
    <location>
        <begin position="136"/>
        <end position="153"/>
    </location>
</feature>
<evidence type="ECO:0000256" key="8">
    <source>
        <dbReference type="ARBA" id="ARBA00022989"/>
    </source>
</evidence>
<feature type="region of interest" description="Disordered" evidence="13">
    <location>
        <begin position="714"/>
        <end position="743"/>
    </location>
</feature>
<dbReference type="InterPro" id="IPR005599">
    <property type="entry name" value="GPI_mannosylTrfase"/>
</dbReference>
<comment type="pathway">
    <text evidence="2">Protein modification; protein glycosylation.</text>
</comment>
<evidence type="ECO:0000256" key="4">
    <source>
        <dbReference type="ARBA" id="ARBA00022676"/>
    </source>
</evidence>
<feature type="transmembrane region" description="Helical" evidence="12">
    <location>
        <begin position="56"/>
        <end position="73"/>
    </location>
</feature>
<comment type="similarity">
    <text evidence="3 12">Belongs to the glycosyltransferase 22 family.</text>
</comment>
<feature type="compositionally biased region" description="Basic and acidic residues" evidence="13">
    <location>
        <begin position="484"/>
        <end position="501"/>
    </location>
</feature>
<evidence type="ECO:0000256" key="9">
    <source>
        <dbReference type="ARBA" id="ARBA00023136"/>
    </source>
</evidence>
<feature type="compositionally biased region" description="Acidic residues" evidence="13">
    <location>
        <begin position="528"/>
        <end position="537"/>
    </location>
</feature>
<keyword evidence="8 12" id="KW-1133">Transmembrane helix</keyword>
<dbReference type="EMBL" id="HBUF01162095">
    <property type="protein sequence ID" value="CAG6650379.1"/>
    <property type="molecule type" value="Transcribed_RNA"/>
</dbReference>
<accession>A0A8D8RG20</accession>
<evidence type="ECO:0000256" key="5">
    <source>
        <dbReference type="ARBA" id="ARBA00022679"/>
    </source>
</evidence>
<dbReference type="EMBL" id="HBUF01162096">
    <property type="protein sequence ID" value="CAG6650380.1"/>
    <property type="molecule type" value="Transcribed_RNA"/>
</dbReference>
<evidence type="ECO:0000256" key="12">
    <source>
        <dbReference type="RuleBase" id="RU363075"/>
    </source>
</evidence>
<dbReference type="GO" id="GO:0005789">
    <property type="term" value="C:endoplasmic reticulum membrane"/>
    <property type="evidence" value="ECO:0007669"/>
    <property type="project" value="UniProtKB-SubCell"/>
</dbReference>
<feature type="region of interest" description="Disordered" evidence="13">
    <location>
        <begin position="484"/>
        <end position="541"/>
    </location>
</feature>
<reference evidence="14" key="1">
    <citation type="submission" date="2021-05" db="EMBL/GenBank/DDBJ databases">
        <authorList>
            <person name="Alioto T."/>
            <person name="Alioto T."/>
            <person name="Gomez Garrido J."/>
        </authorList>
    </citation>
    <scope>NUCLEOTIDE SEQUENCE</scope>
</reference>
<dbReference type="EC" id="2.4.1.-" evidence="12"/>
<keyword evidence="7 12" id="KW-0256">Endoplasmic reticulum</keyword>
<dbReference type="PANTHER" id="PTHR22760:SF1">
    <property type="entry name" value="DOL-P-MAN:MAN(7)GLCNAC(2)-PP-DOL ALPHA-1,6-MANNOSYLTRANSFERASE"/>
    <property type="match status" value="1"/>
</dbReference>
<protein>
    <recommendedName>
        <fullName evidence="12">Mannosyltransferase</fullName>
        <ecNumber evidence="12">2.4.1.-</ecNumber>
    </recommendedName>
</protein>
<evidence type="ECO:0000256" key="11">
    <source>
        <dbReference type="ARBA" id="ARBA00048899"/>
    </source>
</evidence>
<evidence type="ECO:0000256" key="6">
    <source>
        <dbReference type="ARBA" id="ARBA00022692"/>
    </source>
</evidence>
<evidence type="ECO:0000256" key="2">
    <source>
        <dbReference type="ARBA" id="ARBA00004922"/>
    </source>
</evidence>
<dbReference type="AlphaFoldDB" id="A0A8D8RG20"/>
<evidence type="ECO:0000256" key="1">
    <source>
        <dbReference type="ARBA" id="ARBA00004477"/>
    </source>
</evidence>
<feature type="transmembrane region" description="Helical" evidence="12">
    <location>
        <begin position="159"/>
        <end position="185"/>
    </location>
</feature>
<keyword evidence="6 12" id="KW-0812">Transmembrane</keyword>
<organism evidence="14">
    <name type="scientific">Cacopsylla melanoneura</name>
    <dbReference type="NCBI Taxonomy" id="428564"/>
    <lineage>
        <taxon>Eukaryota</taxon>
        <taxon>Metazoa</taxon>
        <taxon>Ecdysozoa</taxon>
        <taxon>Arthropoda</taxon>
        <taxon>Hexapoda</taxon>
        <taxon>Insecta</taxon>
        <taxon>Pterygota</taxon>
        <taxon>Neoptera</taxon>
        <taxon>Paraneoptera</taxon>
        <taxon>Hemiptera</taxon>
        <taxon>Sternorrhyncha</taxon>
        <taxon>Psylloidea</taxon>
        <taxon>Psyllidae</taxon>
        <taxon>Psyllinae</taxon>
        <taxon>Cacopsylla</taxon>
    </lineage>
</organism>
<comment type="function">
    <text evidence="10">Mannosyltransferase that operates in the biosynthetic pathway of dolichol-linked oligosaccharides, the glycan precursors employed in protein asparagine (N)-glycosylation. The assembly of dolichol-linked oligosaccharides begins on the cytosolic side of the endoplasmic reticulum membrane and finishes in its lumen. The sequential addition of sugars to dolichol pyrophosphate produces dolichol-linked oligosaccharides containing fourteen sugars, including two GlcNAcs, nine mannoses and three glucoses. Once assembled, the oligosaccharide is transferred from the lipid to nascent proteins by oligosaccharyltransferases. In the lumen of the endoplasmic reticulum, adds the eighth mannose residue in an alpha-1,6 linkage onto Man(7)GlcNAc(2)-PP-dolichol to produce Man(8)GlcNAc(2)-PP-dolichol.</text>
</comment>
<evidence type="ECO:0000256" key="7">
    <source>
        <dbReference type="ARBA" id="ARBA00022824"/>
    </source>
</evidence>
<dbReference type="GO" id="GO:0052917">
    <property type="term" value="F:dol-P-Man:Man(7)GlcNAc(2)-PP-Dol alpha-1,6-mannosyltransferase activity"/>
    <property type="evidence" value="ECO:0007669"/>
    <property type="project" value="UniProtKB-EC"/>
</dbReference>
<keyword evidence="5 14" id="KW-0808">Transferase</keyword>
<feature type="transmembrane region" description="Helical" evidence="12">
    <location>
        <begin position="301"/>
        <end position="321"/>
    </location>
</feature>
<keyword evidence="4 12" id="KW-0328">Glycosyltransferase</keyword>
<dbReference type="UniPathway" id="UPA00378"/>
<feature type="region of interest" description="Disordered" evidence="13">
    <location>
        <begin position="557"/>
        <end position="592"/>
    </location>
</feature>
<evidence type="ECO:0000313" key="14">
    <source>
        <dbReference type="EMBL" id="CAG6650380.1"/>
    </source>
</evidence>
<keyword evidence="9 12" id="KW-0472">Membrane</keyword>
<feature type="compositionally biased region" description="Basic and acidic residues" evidence="13">
    <location>
        <begin position="509"/>
        <end position="527"/>
    </location>
</feature>
<feature type="transmembrane region" description="Helical" evidence="12">
    <location>
        <begin position="248"/>
        <end position="267"/>
    </location>
</feature>